<dbReference type="SMART" id="SM00382">
    <property type="entry name" value="AAA"/>
    <property type="match status" value="1"/>
</dbReference>
<reference evidence="3 4" key="1">
    <citation type="submission" date="2020-04" db="EMBL/GenBank/DDBJ databases">
        <title>MicrobeNet Type strains.</title>
        <authorList>
            <person name="Nicholson A.C."/>
        </authorList>
    </citation>
    <scope>NUCLEOTIDE SEQUENCE [LARGE SCALE GENOMIC DNA]</scope>
    <source>
        <strain evidence="3 4">ATCC 23612</strain>
    </source>
</reference>
<proteinExistence type="predicted"/>
<protein>
    <submittedName>
        <fullName evidence="3">AAA family ATPase</fullName>
    </submittedName>
</protein>
<dbReference type="EMBL" id="JAAXPG010000001">
    <property type="protein sequence ID" value="NKY96116.1"/>
    <property type="molecule type" value="Genomic_DNA"/>
</dbReference>
<keyword evidence="4" id="KW-1185">Reference proteome</keyword>
<evidence type="ECO:0000313" key="3">
    <source>
        <dbReference type="EMBL" id="NKY96116.1"/>
    </source>
</evidence>
<dbReference type="SUPFAM" id="SSF52540">
    <property type="entry name" value="P-loop containing nucleoside triphosphate hydrolases"/>
    <property type="match status" value="1"/>
</dbReference>
<dbReference type="InterPro" id="IPR011704">
    <property type="entry name" value="ATPase_dyneun-rel_AAA"/>
</dbReference>
<dbReference type="InterPro" id="IPR003593">
    <property type="entry name" value="AAA+_ATPase"/>
</dbReference>
<dbReference type="GO" id="GO:0016887">
    <property type="term" value="F:ATP hydrolysis activity"/>
    <property type="evidence" value="ECO:0007669"/>
    <property type="project" value="InterPro"/>
</dbReference>
<feature type="compositionally biased region" description="Polar residues" evidence="1">
    <location>
        <begin position="1"/>
        <end position="13"/>
    </location>
</feature>
<accession>A0A7X6RNH5</accession>
<organism evidence="3 4">
    <name type="scientific">Nocardiopsis alborubida</name>
    <dbReference type="NCBI Taxonomy" id="146802"/>
    <lineage>
        <taxon>Bacteria</taxon>
        <taxon>Bacillati</taxon>
        <taxon>Actinomycetota</taxon>
        <taxon>Actinomycetes</taxon>
        <taxon>Streptosporangiales</taxon>
        <taxon>Nocardiopsidaceae</taxon>
        <taxon>Nocardiopsis</taxon>
    </lineage>
</organism>
<dbReference type="Proteomes" id="UP000553209">
    <property type="component" value="Unassembled WGS sequence"/>
</dbReference>
<dbReference type="Gene3D" id="3.40.50.300">
    <property type="entry name" value="P-loop containing nucleotide triphosphate hydrolases"/>
    <property type="match status" value="1"/>
</dbReference>
<feature type="domain" description="AAA+ ATPase" evidence="2">
    <location>
        <begin position="106"/>
        <end position="316"/>
    </location>
</feature>
<dbReference type="AlphaFoldDB" id="A0A7X6RNH5"/>
<comment type="caution">
    <text evidence="3">The sequence shown here is derived from an EMBL/GenBank/DDBJ whole genome shotgun (WGS) entry which is preliminary data.</text>
</comment>
<name>A0A7X6RNH5_9ACTN</name>
<evidence type="ECO:0000256" key="1">
    <source>
        <dbReference type="SAM" id="MobiDB-lite"/>
    </source>
</evidence>
<dbReference type="RefSeq" id="WP_061081052.1">
    <property type="nucleotide sequence ID" value="NZ_JAAXPG010000001.1"/>
</dbReference>
<dbReference type="Pfam" id="PF07728">
    <property type="entry name" value="AAA_5"/>
    <property type="match status" value="1"/>
</dbReference>
<sequence>MTTPAEPGPTSSAPEWWVFHGTGQPRPHLDLAAQLPPPPRWRAYGGGQDPTGSGADPPLYDPGPRAAEPAAESERHLGPVRPWNFPVPLGPHRRQLLDKVNAAICLRRPLLLVGPPGVGKSSLAHQISRELGLGRVLRWAVTSRSTVRDGLYAYDPLTQIHDLNLENARNRARGARDRRYASAGGTEADAHLRSSAESIGRYLTLGPLGTAFLPTRLPRVLLVDDFDLGDFDLPGDLLDLFENGGYTVPELGRLANVAGAIPVATDDPGRTAVVERGEVLCSAFPVTVVTCNDDRDLPPAFLRRCIPVRMGLPDEDELVAAVAGHFDGDPPTGTRTLVTEFLRRSAEGHGLAVDQLLNAVHLVGAMGQGEPGPEQVRHLCDLLWHRLTETPG</sequence>
<evidence type="ECO:0000313" key="4">
    <source>
        <dbReference type="Proteomes" id="UP000553209"/>
    </source>
</evidence>
<dbReference type="InterPro" id="IPR027417">
    <property type="entry name" value="P-loop_NTPase"/>
</dbReference>
<evidence type="ECO:0000259" key="2">
    <source>
        <dbReference type="SMART" id="SM00382"/>
    </source>
</evidence>
<feature type="region of interest" description="Disordered" evidence="1">
    <location>
        <begin position="1"/>
        <end position="79"/>
    </location>
</feature>
<dbReference type="GO" id="GO:0005524">
    <property type="term" value="F:ATP binding"/>
    <property type="evidence" value="ECO:0007669"/>
    <property type="project" value="InterPro"/>
</dbReference>
<gene>
    <name evidence="3" type="ORF">HGB44_00240</name>
</gene>
<dbReference type="CDD" id="cd00009">
    <property type="entry name" value="AAA"/>
    <property type="match status" value="1"/>
</dbReference>